<name>A0A2P7QNH0_9SPHN</name>
<accession>A0A2P7QNH0</accession>
<comment type="caution">
    <text evidence="2">The sequence shown here is derived from an EMBL/GenBank/DDBJ whole genome shotgun (WGS) entry which is preliminary data.</text>
</comment>
<dbReference type="EMBL" id="PXYI01000004">
    <property type="protein sequence ID" value="PSJ39498.1"/>
    <property type="molecule type" value="Genomic_DNA"/>
</dbReference>
<evidence type="ECO:0000256" key="1">
    <source>
        <dbReference type="SAM" id="SignalP"/>
    </source>
</evidence>
<evidence type="ECO:0000313" key="2">
    <source>
        <dbReference type="EMBL" id="PSJ39498.1"/>
    </source>
</evidence>
<dbReference type="Proteomes" id="UP000241167">
    <property type="component" value="Unassembled WGS sequence"/>
</dbReference>
<protein>
    <submittedName>
        <fullName evidence="2">Uncharacterized protein</fullName>
    </submittedName>
</protein>
<dbReference type="RefSeq" id="WP_106513399.1">
    <property type="nucleotide sequence ID" value="NZ_PXYI01000004.1"/>
</dbReference>
<feature type="signal peptide" evidence="1">
    <location>
        <begin position="1"/>
        <end position="24"/>
    </location>
</feature>
<evidence type="ECO:0000313" key="3">
    <source>
        <dbReference type="Proteomes" id="UP000241167"/>
    </source>
</evidence>
<feature type="chain" id="PRO_5015180090" evidence="1">
    <location>
        <begin position="25"/>
        <end position="147"/>
    </location>
</feature>
<dbReference type="AlphaFoldDB" id="A0A2P7QNH0"/>
<keyword evidence="3" id="KW-1185">Reference proteome</keyword>
<gene>
    <name evidence="2" type="ORF">C7I55_12880</name>
</gene>
<dbReference type="OrthoDB" id="7596012at2"/>
<sequence>MNPSHAKWSAAALLLLAAGASAPAQQPRQYAQVVVREQIIVKMRSRPPQQIRWKESKGPKCIPARAIAGAAVISEDTVDLMLRDNRRIRIKLDNDCPALGYYPGFYVTPNADGMICAERDSIRSRIGGRCQIDRFRTLQPVIAKKKD</sequence>
<reference evidence="2 3" key="1">
    <citation type="submission" date="2018-03" db="EMBL/GenBank/DDBJ databases">
        <title>The draft genome of Sphingosinicella sp. GL-C-18.</title>
        <authorList>
            <person name="Liu L."/>
            <person name="Li L."/>
            <person name="Liang L."/>
            <person name="Zhang X."/>
            <person name="Wang T."/>
        </authorList>
    </citation>
    <scope>NUCLEOTIDE SEQUENCE [LARGE SCALE GENOMIC DNA]</scope>
    <source>
        <strain evidence="2 3">GL-C-18</strain>
    </source>
</reference>
<proteinExistence type="predicted"/>
<keyword evidence="1" id="KW-0732">Signal</keyword>
<organism evidence="2 3">
    <name type="scientific">Allosphingosinicella deserti</name>
    <dbReference type="NCBI Taxonomy" id="2116704"/>
    <lineage>
        <taxon>Bacteria</taxon>
        <taxon>Pseudomonadati</taxon>
        <taxon>Pseudomonadota</taxon>
        <taxon>Alphaproteobacteria</taxon>
        <taxon>Sphingomonadales</taxon>
        <taxon>Sphingomonadaceae</taxon>
        <taxon>Allosphingosinicella</taxon>
    </lineage>
</organism>